<reference evidence="6" key="1">
    <citation type="journal article" date="2020" name="Nat. Commun.">
        <title>Genome assembly of wild tea tree DASZ reveals pedigree and selection history of tea varieties.</title>
        <authorList>
            <person name="Zhang W."/>
            <person name="Zhang Y."/>
            <person name="Qiu H."/>
            <person name="Guo Y."/>
            <person name="Wan H."/>
            <person name="Zhang X."/>
            <person name="Scossa F."/>
            <person name="Alseekh S."/>
            <person name="Zhang Q."/>
            <person name="Wang P."/>
            <person name="Xu L."/>
            <person name="Schmidt M.H."/>
            <person name="Jia X."/>
            <person name="Li D."/>
            <person name="Zhu A."/>
            <person name="Guo F."/>
            <person name="Chen W."/>
            <person name="Ni D."/>
            <person name="Usadel B."/>
            <person name="Fernie A.R."/>
            <person name="Wen W."/>
        </authorList>
    </citation>
    <scope>NUCLEOTIDE SEQUENCE [LARGE SCALE GENOMIC DNA]</scope>
    <source>
        <strain evidence="6">cv. G240</strain>
    </source>
</reference>
<keyword evidence="3" id="KW-0677">Repeat</keyword>
<reference evidence="5 6" key="2">
    <citation type="submission" date="2020-07" db="EMBL/GenBank/DDBJ databases">
        <title>Genome assembly of wild tea tree DASZ reveals pedigree and selection history of tea varieties.</title>
        <authorList>
            <person name="Zhang W."/>
        </authorList>
    </citation>
    <scope>NUCLEOTIDE SEQUENCE [LARGE SCALE GENOMIC DNA]</scope>
    <source>
        <strain evidence="6">cv. G240</strain>
        <tissue evidence="5">Leaf</tissue>
    </source>
</reference>
<dbReference type="Proteomes" id="UP000593564">
    <property type="component" value="Unassembled WGS sequence"/>
</dbReference>
<feature type="region of interest" description="Disordered" evidence="4">
    <location>
        <begin position="413"/>
        <end position="466"/>
    </location>
</feature>
<evidence type="ECO:0000256" key="4">
    <source>
        <dbReference type="SAM" id="MobiDB-lite"/>
    </source>
</evidence>
<dbReference type="PANTHER" id="PTHR48062:SF6">
    <property type="entry name" value="LEUCINE-RICH REPEAT RECEPTOR PROTEIN KINASE MSL1-LIKE ISOFORM X1"/>
    <property type="match status" value="1"/>
</dbReference>
<proteinExistence type="inferred from homology"/>
<dbReference type="InterPro" id="IPR032675">
    <property type="entry name" value="LRR_dom_sf"/>
</dbReference>
<evidence type="ECO:0000313" key="6">
    <source>
        <dbReference type="Proteomes" id="UP000593564"/>
    </source>
</evidence>
<sequence length="466" mass="53449">MVAINKPVFEWFVFEYLSTTTCRVTFFKTTTYASRQLHLSGLDGLKHLQELYLDYSFIDKIFLHNVGVMSSLRVLTLWNINLNGTLRNQGWCELSTCELSNLQELDLSENGFNGMLPSCLEDLTSIQILDLSFNQFIGNLTSSPLSNLTTLEYLILSYNHFESQSHLFHFVTIQSLRLSDQIEFQTWFLKFQLKVFSLSNCGSNNLGMKFPHFLFYQYDLRIVDLSHILVGTFRVWLLENNTRLKVFHLINCSLMGPFLLPSYPNPHANSIDIFDNHLEGPIPTNIDTPFLTVHKTSTRLMIYMVEKAAWGAFQQLGGITSQAKKQPRVGLQGFHSHPFHIELCNSTPRPSCIDMRDWWHEDRGMHTSVKIHCYAPFLLSVAANKKLATFQSLARFPRIIKKQRLIGASQWISAQGSPDMHHPSSEEESRQSLACMPRPVSDRASGGAHEVTFPNRTQVPEPRQLW</sequence>
<evidence type="ECO:0000256" key="2">
    <source>
        <dbReference type="ARBA" id="ARBA00022614"/>
    </source>
</evidence>
<dbReference type="InterPro" id="IPR051502">
    <property type="entry name" value="RLP_Defense_Trigger"/>
</dbReference>
<accession>A0A7J7GC79</accession>
<name>A0A7J7GC79_CAMSI</name>
<comment type="similarity">
    <text evidence="1">Belongs to the RLP family.</text>
</comment>
<comment type="caution">
    <text evidence="5">The sequence shown here is derived from an EMBL/GenBank/DDBJ whole genome shotgun (WGS) entry which is preliminary data.</text>
</comment>
<gene>
    <name evidence="5" type="ORF">HYC85_022618</name>
</gene>
<protein>
    <submittedName>
        <fullName evidence="5">Uncharacterized protein</fullName>
    </submittedName>
</protein>
<evidence type="ECO:0000313" key="5">
    <source>
        <dbReference type="EMBL" id="KAF5938359.1"/>
    </source>
</evidence>
<dbReference type="Pfam" id="PF00560">
    <property type="entry name" value="LRR_1"/>
    <property type="match status" value="1"/>
</dbReference>
<keyword evidence="2" id="KW-0433">Leucine-rich repeat</keyword>
<organism evidence="5 6">
    <name type="scientific">Camellia sinensis</name>
    <name type="common">Tea plant</name>
    <name type="synonym">Thea sinensis</name>
    <dbReference type="NCBI Taxonomy" id="4442"/>
    <lineage>
        <taxon>Eukaryota</taxon>
        <taxon>Viridiplantae</taxon>
        <taxon>Streptophyta</taxon>
        <taxon>Embryophyta</taxon>
        <taxon>Tracheophyta</taxon>
        <taxon>Spermatophyta</taxon>
        <taxon>Magnoliopsida</taxon>
        <taxon>eudicotyledons</taxon>
        <taxon>Gunneridae</taxon>
        <taxon>Pentapetalae</taxon>
        <taxon>asterids</taxon>
        <taxon>Ericales</taxon>
        <taxon>Theaceae</taxon>
        <taxon>Camellia</taxon>
    </lineage>
</organism>
<dbReference type="SUPFAM" id="SSF52058">
    <property type="entry name" value="L domain-like"/>
    <property type="match status" value="1"/>
</dbReference>
<keyword evidence="6" id="KW-1185">Reference proteome</keyword>
<dbReference type="PANTHER" id="PTHR48062">
    <property type="entry name" value="RECEPTOR-LIKE PROTEIN 14"/>
    <property type="match status" value="1"/>
</dbReference>
<dbReference type="InterPro" id="IPR001611">
    <property type="entry name" value="Leu-rich_rpt"/>
</dbReference>
<dbReference type="EMBL" id="JACBKZ010000011">
    <property type="protein sequence ID" value="KAF5938359.1"/>
    <property type="molecule type" value="Genomic_DNA"/>
</dbReference>
<evidence type="ECO:0000256" key="1">
    <source>
        <dbReference type="ARBA" id="ARBA00009592"/>
    </source>
</evidence>
<dbReference type="Gene3D" id="3.80.10.10">
    <property type="entry name" value="Ribonuclease Inhibitor"/>
    <property type="match status" value="1"/>
</dbReference>
<evidence type="ECO:0000256" key="3">
    <source>
        <dbReference type="ARBA" id="ARBA00022737"/>
    </source>
</evidence>
<feature type="compositionally biased region" description="Basic and acidic residues" evidence="4">
    <location>
        <begin position="419"/>
        <end position="430"/>
    </location>
</feature>
<dbReference type="AlphaFoldDB" id="A0A7J7GC79"/>